<accession>A0A8T3CQJ6</accession>
<dbReference type="OrthoDB" id="10002959at2759"/>
<evidence type="ECO:0000313" key="11">
    <source>
        <dbReference type="Proteomes" id="UP000829720"/>
    </source>
</evidence>
<dbReference type="FunFam" id="2.40.10.10:FF:000057">
    <property type="entry name" value="Zgc:100868"/>
    <property type="match status" value="1"/>
</dbReference>
<dbReference type="InterPro" id="IPR018114">
    <property type="entry name" value="TRYPSIN_HIS"/>
</dbReference>
<keyword evidence="3 7" id="KW-0378">Hydrolase</keyword>
<dbReference type="CDD" id="cd00190">
    <property type="entry name" value="Tryp_SPc"/>
    <property type="match status" value="2"/>
</dbReference>
<dbReference type="PRINTS" id="PR00722">
    <property type="entry name" value="CHYMOTRYPSIN"/>
</dbReference>
<dbReference type="PROSITE" id="PS00134">
    <property type="entry name" value="TRYPSIN_HIS"/>
    <property type="match status" value="1"/>
</dbReference>
<evidence type="ECO:0000259" key="9">
    <source>
        <dbReference type="PROSITE" id="PS50240"/>
    </source>
</evidence>
<evidence type="ECO:0000256" key="5">
    <source>
        <dbReference type="ARBA" id="ARBA00023157"/>
    </source>
</evidence>
<feature type="signal peptide" evidence="8">
    <location>
        <begin position="1"/>
        <end position="22"/>
    </location>
</feature>
<dbReference type="InterPro" id="IPR001254">
    <property type="entry name" value="Trypsin_dom"/>
</dbReference>
<dbReference type="AlphaFoldDB" id="A0A8T3CQJ6"/>
<keyword evidence="6" id="KW-0325">Glycoprotein</keyword>
<name>A0A8T3CQJ6_9TELE</name>
<feature type="chain" id="PRO_5035736355" description="Peptidase S1 domain-containing protein" evidence="8">
    <location>
        <begin position="23"/>
        <end position="593"/>
    </location>
</feature>
<feature type="domain" description="Peptidase S1" evidence="9">
    <location>
        <begin position="319"/>
        <end position="546"/>
    </location>
</feature>
<protein>
    <recommendedName>
        <fullName evidence="9">Peptidase S1 domain-containing protein</fullName>
    </recommendedName>
</protein>
<dbReference type="PANTHER" id="PTHR24253:SF144">
    <property type="entry name" value="CHYMOTRYPSIN-LIKE PROTEASE CTRL-1-RELATED"/>
    <property type="match status" value="1"/>
</dbReference>
<evidence type="ECO:0000256" key="6">
    <source>
        <dbReference type="ARBA" id="ARBA00023180"/>
    </source>
</evidence>
<dbReference type="SUPFAM" id="SSF50494">
    <property type="entry name" value="Trypsin-like serine proteases"/>
    <property type="match status" value="2"/>
</dbReference>
<evidence type="ECO:0000256" key="3">
    <source>
        <dbReference type="ARBA" id="ARBA00022801"/>
    </source>
</evidence>
<comment type="caution">
    <text evidence="10">The sequence shown here is derived from an EMBL/GenBank/DDBJ whole genome shotgun (WGS) entry which is preliminary data.</text>
</comment>
<dbReference type="FunFam" id="2.40.10.10:FF:000068">
    <property type="entry name" value="transmembrane protease serine 2"/>
    <property type="match status" value="1"/>
</dbReference>
<dbReference type="Gene3D" id="2.40.10.10">
    <property type="entry name" value="Trypsin-like serine proteases"/>
    <property type="match status" value="2"/>
</dbReference>
<dbReference type="SMART" id="SM00020">
    <property type="entry name" value="Tryp_SPc"/>
    <property type="match status" value="2"/>
</dbReference>
<keyword evidence="4 7" id="KW-0720">Serine protease</keyword>
<dbReference type="GO" id="GO:0006508">
    <property type="term" value="P:proteolysis"/>
    <property type="evidence" value="ECO:0007669"/>
    <property type="project" value="UniProtKB-KW"/>
</dbReference>
<evidence type="ECO:0000313" key="10">
    <source>
        <dbReference type="EMBL" id="KAI1884808.1"/>
    </source>
</evidence>
<sequence>MATWRGVFLLTVVSLLATGTDSQLNVCGKPALNTRIVGGQDAPEGSWPWQVSLHLSGRYTCGGSLINNQWVLSAAHCVRNTDAADWTVFVGRQSQTGPNPNEESRAVAQIVSHPSYDSDSSDNDVALLRLSSPVEFTDYILPVCLAADSSSFHTGTDSWVTGFGLTEENGAIANVLQEVEVPVIGNRQCNCLYGVGAITDNMICAGLLQGGKDSCQGDSGGPMVHKQNSVWVQSGVVSFGVGCARPNFPGVYARVSRYQSWITSEVTGPTPGFISFTSSGSNSDNSISCPGLPALPTTTLPPPTTAAPDVCGRSPLNMRIGGASEAESPGVWPWQVSLQRDGTHVCGGTLVTKEFVMSAGQCFSGDSQPGNWTVFLGRLRQNGSNPFETSVGVSRIELSDLTGANIAVLKLASEVKLSPYIQPVCVDLVGTNLSAETQCWVTGWGENQGGEEQVLQELQTNIVDCGNSSSSDNICTGALPLQQGDAGGPLVCKQGAFWLQAAVITVDNSNNSTQEASRGRRVTRSSDPQVFSRTSRFATFLENTVGMFPSPVSTNGATPAASVSDNGNMSKATLPLYFSVFLFLLLLSPALAI</sequence>
<dbReference type="InterPro" id="IPR001314">
    <property type="entry name" value="Peptidase_S1A"/>
</dbReference>
<evidence type="ECO:0000256" key="8">
    <source>
        <dbReference type="SAM" id="SignalP"/>
    </source>
</evidence>
<dbReference type="InterPro" id="IPR043504">
    <property type="entry name" value="Peptidase_S1_PA_chymotrypsin"/>
</dbReference>
<proteinExistence type="predicted"/>
<keyword evidence="5" id="KW-1015">Disulfide bond</keyword>
<evidence type="ECO:0000256" key="4">
    <source>
        <dbReference type="ARBA" id="ARBA00022825"/>
    </source>
</evidence>
<keyword evidence="1 7" id="KW-0645">Protease</keyword>
<dbReference type="PANTHER" id="PTHR24253">
    <property type="entry name" value="TRANSMEMBRANE PROTEASE SERINE"/>
    <property type="match status" value="1"/>
</dbReference>
<dbReference type="EMBL" id="JAERUA010000022">
    <property type="protein sequence ID" value="KAI1884808.1"/>
    <property type="molecule type" value="Genomic_DNA"/>
</dbReference>
<dbReference type="Pfam" id="PF00089">
    <property type="entry name" value="Trypsin"/>
    <property type="match status" value="2"/>
</dbReference>
<evidence type="ECO:0000256" key="7">
    <source>
        <dbReference type="RuleBase" id="RU363034"/>
    </source>
</evidence>
<dbReference type="GO" id="GO:0004252">
    <property type="term" value="F:serine-type endopeptidase activity"/>
    <property type="evidence" value="ECO:0007669"/>
    <property type="project" value="InterPro"/>
</dbReference>
<dbReference type="Proteomes" id="UP000829720">
    <property type="component" value="Unassembled WGS sequence"/>
</dbReference>
<dbReference type="InterPro" id="IPR009003">
    <property type="entry name" value="Peptidase_S1_PA"/>
</dbReference>
<dbReference type="PROSITE" id="PS00135">
    <property type="entry name" value="TRYPSIN_SER"/>
    <property type="match status" value="1"/>
</dbReference>
<dbReference type="InterPro" id="IPR033116">
    <property type="entry name" value="TRYPSIN_SER"/>
</dbReference>
<gene>
    <name evidence="10" type="ORF">AGOR_G00230320</name>
</gene>
<keyword evidence="11" id="KW-1185">Reference proteome</keyword>
<feature type="domain" description="Peptidase S1" evidence="9">
    <location>
        <begin position="36"/>
        <end position="267"/>
    </location>
</feature>
<keyword evidence="2 8" id="KW-0732">Signal</keyword>
<evidence type="ECO:0000256" key="1">
    <source>
        <dbReference type="ARBA" id="ARBA00022670"/>
    </source>
</evidence>
<dbReference type="PROSITE" id="PS50240">
    <property type="entry name" value="TRYPSIN_DOM"/>
    <property type="match status" value="2"/>
</dbReference>
<evidence type="ECO:0000256" key="2">
    <source>
        <dbReference type="ARBA" id="ARBA00022729"/>
    </source>
</evidence>
<reference evidence="10" key="1">
    <citation type="submission" date="2021-01" db="EMBL/GenBank/DDBJ databases">
        <authorList>
            <person name="Zahm M."/>
            <person name="Roques C."/>
            <person name="Cabau C."/>
            <person name="Klopp C."/>
            <person name="Donnadieu C."/>
            <person name="Jouanno E."/>
            <person name="Lampietro C."/>
            <person name="Louis A."/>
            <person name="Herpin A."/>
            <person name="Echchiki A."/>
            <person name="Berthelot C."/>
            <person name="Parey E."/>
            <person name="Roest-Crollius H."/>
            <person name="Braasch I."/>
            <person name="Postlethwait J."/>
            <person name="Bobe J."/>
            <person name="Montfort J."/>
            <person name="Bouchez O."/>
            <person name="Begum T."/>
            <person name="Mejri S."/>
            <person name="Adams A."/>
            <person name="Chen W.-J."/>
            <person name="Guiguen Y."/>
        </authorList>
    </citation>
    <scope>NUCLEOTIDE SEQUENCE</scope>
    <source>
        <tissue evidence="10">Blood</tissue>
    </source>
</reference>
<organism evidence="10 11">
    <name type="scientific">Albula goreensis</name>
    <dbReference type="NCBI Taxonomy" id="1534307"/>
    <lineage>
        <taxon>Eukaryota</taxon>
        <taxon>Metazoa</taxon>
        <taxon>Chordata</taxon>
        <taxon>Craniata</taxon>
        <taxon>Vertebrata</taxon>
        <taxon>Euteleostomi</taxon>
        <taxon>Actinopterygii</taxon>
        <taxon>Neopterygii</taxon>
        <taxon>Teleostei</taxon>
        <taxon>Albuliformes</taxon>
        <taxon>Albulidae</taxon>
        <taxon>Albula</taxon>
    </lineage>
</organism>